<comment type="caution">
    <text evidence="2">The sequence shown here is derived from an EMBL/GenBank/DDBJ whole genome shotgun (WGS) entry which is preliminary data.</text>
</comment>
<accession>A0A4Y2J1S3</accession>
<dbReference type="InterPro" id="IPR041426">
    <property type="entry name" value="Mos1_HTH"/>
</dbReference>
<dbReference type="AlphaFoldDB" id="A0A4Y2J1S3"/>
<dbReference type="Proteomes" id="UP000499080">
    <property type="component" value="Unassembled WGS sequence"/>
</dbReference>
<evidence type="ECO:0000313" key="3">
    <source>
        <dbReference type="Proteomes" id="UP000499080"/>
    </source>
</evidence>
<proteinExistence type="predicted"/>
<sequence length="189" mass="22208">MDSSRSAQRAIFQFLRSEGENAPQIYRRMKEVYREQCLAQCTIFRWCQRYEAGRVNIKDLPRPGQVRVVTNSTTISDEDDLIRQIAHRFDCEKDYSDRCGFYDDLAEERFRKLRGLVADVCREDSPLHLGIVQNIGCLNEVIEGDLDVCHRHLRAKVRVMIEYIRNIEVGEGYEGYTRKEEIWTSFSCL</sequence>
<gene>
    <name evidence="2" type="ORF">AVEN_40094_1</name>
</gene>
<evidence type="ECO:0000259" key="1">
    <source>
        <dbReference type="Pfam" id="PF17906"/>
    </source>
</evidence>
<name>A0A4Y2J1S3_ARAVE</name>
<dbReference type="EMBL" id="BGPR01003058">
    <property type="protein sequence ID" value="GBM83126.1"/>
    <property type="molecule type" value="Genomic_DNA"/>
</dbReference>
<reference evidence="2 3" key="1">
    <citation type="journal article" date="2019" name="Sci. Rep.">
        <title>Orb-weaving spider Araneus ventricosus genome elucidates the spidroin gene catalogue.</title>
        <authorList>
            <person name="Kono N."/>
            <person name="Nakamura H."/>
            <person name="Ohtoshi R."/>
            <person name="Moran D.A.P."/>
            <person name="Shinohara A."/>
            <person name="Yoshida Y."/>
            <person name="Fujiwara M."/>
            <person name="Mori M."/>
            <person name="Tomita M."/>
            <person name="Arakawa K."/>
        </authorList>
    </citation>
    <scope>NUCLEOTIDE SEQUENCE [LARGE SCALE GENOMIC DNA]</scope>
</reference>
<feature type="domain" description="Mos1 transposase HTH" evidence="1">
    <location>
        <begin position="8"/>
        <end position="53"/>
    </location>
</feature>
<dbReference type="OrthoDB" id="6118231at2759"/>
<organism evidence="2 3">
    <name type="scientific">Araneus ventricosus</name>
    <name type="common">Orbweaver spider</name>
    <name type="synonym">Epeira ventricosa</name>
    <dbReference type="NCBI Taxonomy" id="182803"/>
    <lineage>
        <taxon>Eukaryota</taxon>
        <taxon>Metazoa</taxon>
        <taxon>Ecdysozoa</taxon>
        <taxon>Arthropoda</taxon>
        <taxon>Chelicerata</taxon>
        <taxon>Arachnida</taxon>
        <taxon>Araneae</taxon>
        <taxon>Araneomorphae</taxon>
        <taxon>Entelegynae</taxon>
        <taxon>Araneoidea</taxon>
        <taxon>Araneidae</taxon>
        <taxon>Araneus</taxon>
    </lineage>
</organism>
<evidence type="ECO:0000313" key="2">
    <source>
        <dbReference type="EMBL" id="GBM83126.1"/>
    </source>
</evidence>
<keyword evidence="3" id="KW-1185">Reference proteome</keyword>
<dbReference type="Pfam" id="PF17906">
    <property type="entry name" value="HTH_48"/>
    <property type="match status" value="1"/>
</dbReference>
<protein>
    <recommendedName>
        <fullName evidence="1">Mos1 transposase HTH domain-containing protein</fullName>
    </recommendedName>
</protein>